<dbReference type="InterPro" id="IPR018282">
    <property type="entry name" value="Ribosomal_eS6_CS"/>
</dbReference>
<evidence type="ECO:0000313" key="6">
    <source>
        <dbReference type="Proteomes" id="UP000031186"/>
    </source>
</evidence>
<dbReference type="PROSITE" id="PS00578">
    <property type="entry name" value="RIBOSOMAL_S6E"/>
    <property type="match status" value="1"/>
</dbReference>
<comment type="caution">
    <text evidence="5">The sequence shown here is derived from an EMBL/GenBank/DDBJ whole genome shotgun (WGS) entry which is preliminary data.</text>
</comment>
<feature type="region of interest" description="Disordered" evidence="4">
    <location>
        <begin position="334"/>
        <end position="353"/>
    </location>
</feature>
<comment type="similarity">
    <text evidence="1">Belongs to the eukaryotic ribosomal protein eS6 family.</text>
</comment>
<proteinExistence type="inferred from homology"/>
<reference evidence="5 6" key="1">
    <citation type="journal article" date="2014" name="Proc. Natl. Acad. Sci. U.S.A.">
        <title>Trajectory and genomic determinants of fungal-pathogen speciation and host adaptation.</title>
        <authorList>
            <person name="Hu X."/>
            <person name="Xiao G."/>
            <person name="Zheng P."/>
            <person name="Shang Y."/>
            <person name="Su Y."/>
            <person name="Zhang X."/>
            <person name="Liu X."/>
            <person name="Zhan S."/>
            <person name="St Leger R.J."/>
            <person name="Wang C."/>
        </authorList>
    </citation>
    <scope>NUCLEOTIDE SEQUENCE [LARGE SCALE GENOMIC DNA]</scope>
    <source>
        <strain evidence="5 6">ARSEF 549</strain>
    </source>
</reference>
<dbReference type="OrthoDB" id="10260596at2759"/>
<dbReference type="GO" id="GO:0006412">
    <property type="term" value="P:translation"/>
    <property type="evidence" value="ECO:0007669"/>
    <property type="project" value="InterPro"/>
</dbReference>
<keyword evidence="6" id="KW-1185">Reference proteome</keyword>
<evidence type="ECO:0000256" key="3">
    <source>
        <dbReference type="ARBA" id="ARBA00023274"/>
    </source>
</evidence>
<dbReference type="Gene3D" id="1.20.5.2650">
    <property type="match status" value="1"/>
</dbReference>
<evidence type="ECO:0000256" key="1">
    <source>
        <dbReference type="ARBA" id="ARBA00009312"/>
    </source>
</evidence>
<feature type="compositionally biased region" description="Basic residues" evidence="4">
    <location>
        <begin position="342"/>
        <end position="353"/>
    </location>
</feature>
<dbReference type="SMART" id="SM01405">
    <property type="entry name" value="Ribosomal_S6e"/>
    <property type="match status" value="1"/>
</dbReference>
<accession>A0A0B4FND9</accession>
<dbReference type="GO" id="GO:0003735">
    <property type="term" value="F:structural constituent of ribosome"/>
    <property type="evidence" value="ECO:0007669"/>
    <property type="project" value="InterPro"/>
</dbReference>
<protein>
    <submittedName>
        <fullName evidence="5">Ribosomal protein S6e</fullName>
    </submittedName>
</protein>
<evidence type="ECO:0000256" key="2">
    <source>
        <dbReference type="ARBA" id="ARBA00022980"/>
    </source>
</evidence>
<dbReference type="AlphaFoldDB" id="A0A0B4FND9"/>
<dbReference type="Proteomes" id="UP000031186">
    <property type="component" value="Unassembled WGS sequence"/>
</dbReference>
<evidence type="ECO:0000313" key="5">
    <source>
        <dbReference type="EMBL" id="KID67231.1"/>
    </source>
</evidence>
<name>A0A0B4FND9_METAF</name>
<feature type="non-terminal residue" evidence="5">
    <location>
        <position position="1"/>
    </location>
</feature>
<gene>
    <name evidence="5" type="ORF">MAN_03989</name>
</gene>
<dbReference type="InterPro" id="IPR020924">
    <property type="entry name" value="Ribosomal_eS6_arc"/>
</dbReference>
<sequence length="353" mass="39702">MLLHCQYNRPRPNKDSTLGAKVQRQMRGGAERNIECGANRFSWLVTVAENRFNRAPLSNYHWPFPIFPHTEEGTLAAHTFSNSSINFSALPSSASITDFASARSSQLAPSTTGKMKLNISYPANGSQKLIDIDDERKLAVFMEKRMGAEVAGDSVGDEFKGYIFRITGGNDKQGFPMKQGVMHPGRVRLLLSDGHSCYRPRRTGERKRKSVRGCIVGMDLSVLALSIVKQGDGDIPGLTDVVHPKRLGPKRATKIRKFFGLTKDDDVRKYVIRREVQPKGEGKKPYTKAPKIQRLVTPQRLQHKRHRAALKRRQAEKVKDEANEYAQILAKRVAEAKAHKADARKRRASSMRK</sequence>
<dbReference type="GO" id="GO:0005840">
    <property type="term" value="C:ribosome"/>
    <property type="evidence" value="ECO:0007669"/>
    <property type="project" value="UniProtKB-KW"/>
</dbReference>
<dbReference type="PANTHER" id="PTHR11502">
    <property type="entry name" value="40S RIBOSOMAL PROTEIN S6"/>
    <property type="match status" value="1"/>
</dbReference>
<dbReference type="HAMAP" id="MF_00512">
    <property type="entry name" value="Ribosomal_eS6"/>
    <property type="match status" value="1"/>
</dbReference>
<keyword evidence="2 5" id="KW-0689">Ribosomal protein</keyword>
<dbReference type="InterPro" id="IPR001377">
    <property type="entry name" value="Ribosomal_eS6"/>
</dbReference>
<keyword evidence="3" id="KW-0687">Ribonucleoprotein</keyword>
<organism evidence="5 6">
    <name type="scientific">Metarhizium anisopliae (strain ARSEF 549)</name>
    <dbReference type="NCBI Taxonomy" id="3151832"/>
    <lineage>
        <taxon>Eukaryota</taxon>
        <taxon>Fungi</taxon>
        <taxon>Dikarya</taxon>
        <taxon>Ascomycota</taxon>
        <taxon>Pezizomycotina</taxon>
        <taxon>Sordariomycetes</taxon>
        <taxon>Hypocreomycetidae</taxon>
        <taxon>Hypocreales</taxon>
        <taxon>Clavicipitaceae</taxon>
        <taxon>Metarhizium</taxon>
    </lineage>
</organism>
<dbReference type="HOGENOM" id="CLU_046346_0_1_1"/>
<evidence type="ECO:0000256" key="4">
    <source>
        <dbReference type="SAM" id="MobiDB-lite"/>
    </source>
</evidence>
<dbReference type="GO" id="GO:1990904">
    <property type="term" value="C:ribonucleoprotein complex"/>
    <property type="evidence" value="ECO:0007669"/>
    <property type="project" value="UniProtKB-KW"/>
</dbReference>
<dbReference type="Pfam" id="PF01092">
    <property type="entry name" value="Ribosomal_S6e"/>
    <property type="match status" value="1"/>
</dbReference>
<dbReference type="VEuPathDB" id="FungiDB:MAN_03989"/>
<dbReference type="EMBL" id="AZNF01000004">
    <property type="protein sequence ID" value="KID67231.1"/>
    <property type="molecule type" value="Genomic_DNA"/>
</dbReference>